<evidence type="ECO:0000313" key="2">
    <source>
        <dbReference type="EMBL" id="CAA6822860.1"/>
    </source>
</evidence>
<dbReference type="EMBL" id="CACVAU010000066">
    <property type="protein sequence ID" value="CAA6822860.1"/>
    <property type="molecule type" value="Genomic_DNA"/>
</dbReference>
<feature type="domain" description="DUF1266" evidence="1">
    <location>
        <begin position="24"/>
        <end position="161"/>
    </location>
</feature>
<name>A0A6S6U0Z1_9BACT</name>
<protein>
    <recommendedName>
        <fullName evidence="1">DUF1266 domain-containing protein</fullName>
    </recommendedName>
</protein>
<reference evidence="2" key="1">
    <citation type="submission" date="2020-01" db="EMBL/GenBank/DDBJ databases">
        <authorList>
            <person name="Meier V. D."/>
            <person name="Meier V D."/>
        </authorList>
    </citation>
    <scope>NUCLEOTIDE SEQUENCE</scope>
    <source>
        <strain evidence="2">HLG_WM_MAG_05</strain>
    </source>
</reference>
<dbReference type="AlphaFoldDB" id="A0A6S6U0Z1"/>
<organism evidence="2">
    <name type="scientific">uncultured Sulfurovum sp</name>
    <dbReference type="NCBI Taxonomy" id="269237"/>
    <lineage>
        <taxon>Bacteria</taxon>
        <taxon>Pseudomonadati</taxon>
        <taxon>Campylobacterota</taxon>
        <taxon>Epsilonproteobacteria</taxon>
        <taxon>Campylobacterales</taxon>
        <taxon>Sulfurovaceae</taxon>
        <taxon>Sulfurovum</taxon>
        <taxon>environmental samples</taxon>
    </lineage>
</organism>
<accession>A0A6S6U0Z1</accession>
<dbReference type="Pfam" id="PF06889">
    <property type="entry name" value="DUF1266"/>
    <property type="match status" value="1"/>
</dbReference>
<gene>
    <name evidence="2" type="ORF">HELGO_WM19441</name>
</gene>
<proteinExistence type="predicted"/>
<dbReference type="InterPro" id="IPR009677">
    <property type="entry name" value="DUF1266"/>
</dbReference>
<sequence length="483" mass="57085">MISKEEEFALAFAKFEEERLENSVELYDVENYLSEEFYFNIDEPNASTKVYDVIKKVWTEGILELFIKNNILTDKLEVKDLVALDSTRFVKLVVEVLNLQLISEEEAWGLLFLNTQRIQDTFENAQAFKSAYFKGALFYDILFKSEEETRGEKVQNFDTLLKTLHQASKVELRWLEQDIFNTFSIQEASTNSSEKNTLVPSKKSNEKTINTLYQLLQKEDKTELWNFLNNLAEEERNQFLNELYIHNKQEAILTTEDYLELPAQYPDVSYAYYLRGIYFYHYAWEARGLGITNTVGQKNYALFYERLRYAKADLKKAYERSPNEQTYWADLYNLVKHFKSNEADLLQEELYERIKANAMQNSYCIQRVSHLNKARWGGSHKESLNWAREVIAHSNYADPVKIIIFEVLIEQYNFILEFDRDEESANAIFKNETLQNEVNQYFDELLESMNKATQDINATLTFWYEKVGDAERLNKITEHLKSF</sequence>
<evidence type="ECO:0000259" key="1">
    <source>
        <dbReference type="Pfam" id="PF06889"/>
    </source>
</evidence>